<name>A0A660KW71_9ACTN</name>
<dbReference type="Gene3D" id="2.30.320.10">
    <property type="entry name" value="YwqG-like"/>
    <property type="match status" value="1"/>
</dbReference>
<dbReference type="AlphaFoldDB" id="A0A660KW71"/>
<evidence type="ECO:0000313" key="2">
    <source>
        <dbReference type="Proteomes" id="UP000278962"/>
    </source>
</evidence>
<dbReference type="Proteomes" id="UP000278962">
    <property type="component" value="Unassembled WGS sequence"/>
</dbReference>
<sequence length="601" mass="65198">MQWSARRVAERWVLSGPVPPGAERAVVIDDRGHEHDAEVFPDAASVGIDHVIVLDGGLTTEGWKWWTLTSDEPVFSEPLVRFTDGAGDLVAGPLGSRIGTPIEDATEACPVCGAVAWVAIDYHVGCKRCGYVPGHAVHFARDTPGDGALDIDDDDDGDVDEEDEDLAALKAARFTIYAAAGQTPESFDHSRRGHEVVTARVMYTSNESLLFVETRTAGAAEFPAAAHLAGFSLWDGRDDTGLSDGAIQVRHADRVRRARRRALSVDSAMREIPIDGRAAAFTFSALDDAWVATRRHGRLTLAVVGYKVDPATVTLAPLHGVGNAPEPRKVALARRAAAGELLSRAEVEHLIDEHGLGEHRETILAHIAAGYRLQRVPDSPHRVGGLPDLAPGEGWPHDEDGVPFTFIAQIDCTQLPSLQSEFPSAVFNHGGRLLRLFGRMNAAEMVPDEAVGLLCAPDAPLTRAELPALPNPMPPDVELEDSDLRELYGEPVRPLPFLTARYEPFGDFDDYSEFRSRLAAGGVRRREDAWDDPQLLGYAGNEQGSDPVAAGPWVYDDTAEDDWCVLVHLPGMDWGSLSVLIRRVDLAAGRFDRLATDISLS</sequence>
<dbReference type="InterPro" id="IPR035948">
    <property type="entry name" value="YwqG-like_sf"/>
</dbReference>
<dbReference type="Pfam" id="PF09234">
    <property type="entry name" value="DUF1963"/>
    <property type="match status" value="1"/>
</dbReference>
<proteinExistence type="predicted"/>
<organism evidence="1 2">
    <name type="scientific">Solirubrobacter pauli</name>
    <dbReference type="NCBI Taxonomy" id="166793"/>
    <lineage>
        <taxon>Bacteria</taxon>
        <taxon>Bacillati</taxon>
        <taxon>Actinomycetota</taxon>
        <taxon>Thermoleophilia</taxon>
        <taxon>Solirubrobacterales</taxon>
        <taxon>Solirubrobacteraceae</taxon>
        <taxon>Solirubrobacter</taxon>
    </lineage>
</organism>
<comment type="caution">
    <text evidence="1">The sequence shown here is derived from an EMBL/GenBank/DDBJ whole genome shotgun (WGS) entry which is preliminary data.</text>
</comment>
<keyword evidence="2" id="KW-1185">Reference proteome</keyword>
<evidence type="ECO:0000313" key="1">
    <source>
        <dbReference type="EMBL" id="RKQ85981.1"/>
    </source>
</evidence>
<dbReference type="InterPro" id="IPR015315">
    <property type="entry name" value="DUF1963"/>
</dbReference>
<protein>
    <submittedName>
        <fullName evidence="1">Uncharacterized protein DUF1963</fullName>
    </submittedName>
</protein>
<dbReference type="EMBL" id="RBIL01000002">
    <property type="protein sequence ID" value="RKQ85981.1"/>
    <property type="molecule type" value="Genomic_DNA"/>
</dbReference>
<dbReference type="SUPFAM" id="SSF103032">
    <property type="entry name" value="Hypothetical protein YwqG"/>
    <property type="match status" value="1"/>
</dbReference>
<dbReference type="OrthoDB" id="4775619at2"/>
<reference evidence="1 2" key="1">
    <citation type="submission" date="2018-10" db="EMBL/GenBank/DDBJ databases">
        <title>Genomic Encyclopedia of Archaeal and Bacterial Type Strains, Phase II (KMG-II): from individual species to whole genera.</title>
        <authorList>
            <person name="Goeker M."/>
        </authorList>
    </citation>
    <scope>NUCLEOTIDE SEQUENCE [LARGE SCALE GENOMIC DNA]</scope>
    <source>
        <strain evidence="1 2">DSM 14954</strain>
    </source>
</reference>
<gene>
    <name evidence="1" type="ORF">C8N24_3989</name>
</gene>
<accession>A0A660KW71</accession>